<dbReference type="SMART" id="SM00346">
    <property type="entry name" value="HTH_ICLR"/>
    <property type="match status" value="1"/>
</dbReference>
<protein>
    <submittedName>
        <fullName evidence="7">IclR family transcriptional regulator</fullName>
    </submittedName>
</protein>
<dbReference type="SUPFAM" id="SSF55781">
    <property type="entry name" value="GAF domain-like"/>
    <property type="match status" value="1"/>
</dbReference>
<dbReference type="AlphaFoldDB" id="A0AAW5QWJ4"/>
<dbReference type="PROSITE" id="PS51077">
    <property type="entry name" value="HTH_ICLR"/>
    <property type="match status" value="1"/>
</dbReference>
<dbReference type="PROSITE" id="PS51078">
    <property type="entry name" value="ICLR_ED"/>
    <property type="match status" value="1"/>
</dbReference>
<sequence length="305" mass="33338">MTTSRDDSADSGQEADSSESEPSPRERVRRRRTSGVVAKDRDFVNALARGLAVLEAFSTTEQVWLNGMEVAQRVDLPKPTTSRLLQALTGLGYLHYSPRRRQYRLGTSVLSLGFAAREPFSLGDLVRPYLKELADTYNVHASLAGRDRLDVIELEVCHSLNTLMTLRLEVGSRIPLAGTATGHALIAPLPQVELDYLFTHLKVRHEKHWDELKASIEKGRSEVADHGYTTASASWNTDINGVAAPLIFPGGSPVYALACGAPARHLSAVKQRAIGQRLVAVARAIEKQLRDGGAVIEPIVAEKQS</sequence>
<dbReference type="InterPro" id="IPR029016">
    <property type="entry name" value="GAF-like_dom_sf"/>
</dbReference>
<feature type="domain" description="HTH iclR-type" evidence="5">
    <location>
        <begin position="44"/>
        <end position="107"/>
    </location>
</feature>
<dbReference type="Gene3D" id="1.10.10.10">
    <property type="entry name" value="Winged helix-like DNA-binding domain superfamily/Winged helix DNA-binding domain"/>
    <property type="match status" value="1"/>
</dbReference>
<evidence type="ECO:0000256" key="1">
    <source>
        <dbReference type="ARBA" id="ARBA00023015"/>
    </source>
</evidence>
<dbReference type="GO" id="GO:0045892">
    <property type="term" value="P:negative regulation of DNA-templated transcription"/>
    <property type="evidence" value="ECO:0007669"/>
    <property type="project" value="TreeGrafter"/>
</dbReference>
<dbReference type="Proteomes" id="UP001320898">
    <property type="component" value="Unassembled WGS sequence"/>
</dbReference>
<dbReference type="InterPro" id="IPR005471">
    <property type="entry name" value="Tscrpt_reg_IclR_N"/>
</dbReference>
<evidence type="ECO:0000256" key="2">
    <source>
        <dbReference type="ARBA" id="ARBA00023125"/>
    </source>
</evidence>
<dbReference type="RefSeq" id="WP_261614928.1">
    <property type="nucleotide sequence ID" value="NZ_JALIDZ010000002.1"/>
</dbReference>
<keyword evidence="1" id="KW-0805">Transcription regulation</keyword>
<organism evidence="7 8">
    <name type="scientific">Microbaculum marinisediminis</name>
    <dbReference type="NCBI Taxonomy" id="2931392"/>
    <lineage>
        <taxon>Bacteria</taxon>
        <taxon>Pseudomonadati</taxon>
        <taxon>Pseudomonadota</taxon>
        <taxon>Alphaproteobacteria</taxon>
        <taxon>Hyphomicrobiales</taxon>
        <taxon>Tepidamorphaceae</taxon>
        <taxon>Microbaculum</taxon>
    </lineage>
</organism>
<comment type="caution">
    <text evidence="7">The sequence shown here is derived from an EMBL/GenBank/DDBJ whole genome shotgun (WGS) entry which is preliminary data.</text>
</comment>
<evidence type="ECO:0000256" key="3">
    <source>
        <dbReference type="ARBA" id="ARBA00023163"/>
    </source>
</evidence>
<keyword evidence="3" id="KW-0804">Transcription</keyword>
<dbReference type="PANTHER" id="PTHR30136">
    <property type="entry name" value="HELIX-TURN-HELIX TRANSCRIPTIONAL REGULATOR, ICLR FAMILY"/>
    <property type="match status" value="1"/>
</dbReference>
<evidence type="ECO:0000256" key="4">
    <source>
        <dbReference type="SAM" id="MobiDB-lite"/>
    </source>
</evidence>
<dbReference type="InterPro" id="IPR014757">
    <property type="entry name" value="Tscrpt_reg_IclR_C"/>
</dbReference>
<dbReference type="GO" id="GO:0003677">
    <property type="term" value="F:DNA binding"/>
    <property type="evidence" value="ECO:0007669"/>
    <property type="project" value="UniProtKB-KW"/>
</dbReference>
<evidence type="ECO:0000313" key="7">
    <source>
        <dbReference type="EMBL" id="MCT8971367.1"/>
    </source>
</evidence>
<dbReference type="InterPro" id="IPR036390">
    <property type="entry name" value="WH_DNA-bd_sf"/>
</dbReference>
<gene>
    <name evidence="7" type="ORF">MUB46_05780</name>
</gene>
<keyword evidence="8" id="KW-1185">Reference proteome</keyword>
<dbReference type="GO" id="GO:0003700">
    <property type="term" value="F:DNA-binding transcription factor activity"/>
    <property type="evidence" value="ECO:0007669"/>
    <property type="project" value="TreeGrafter"/>
</dbReference>
<dbReference type="PANTHER" id="PTHR30136:SF33">
    <property type="entry name" value="TRANSCRIPTIONAL REGULATORY PROTEIN"/>
    <property type="match status" value="1"/>
</dbReference>
<name>A0AAW5QWJ4_9HYPH</name>
<feature type="domain" description="IclR-ED" evidence="6">
    <location>
        <begin position="108"/>
        <end position="291"/>
    </location>
</feature>
<dbReference type="Gene3D" id="3.30.450.40">
    <property type="match status" value="1"/>
</dbReference>
<proteinExistence type="predicted"/>
<evidence type="ECO:0000313" key="8">
    <source>
        <dbReference type="Proteomes" id="UP001320898"/>
    </source>
</evidence>
<evidence type="ECO:0000259" key="5">
    <source>
        <dbReference type="PROSITE" id="PS51077"/>
    </source>
</evidence>
<dbReference type="SUPFAM" id="SSF46785">
    <property type="entry name" value="Winged helix' DNA-binding domain"/>
    <property type="match status" value="1"/>
</dbReference>
<dbReference type="Pfam" id="PF09339">
    <property type="entry name" value="HTH_IclR"/>
    <property type="match status" value="1"/>
</dbReference>
<reference evidence="7 8" key="1">
    <citation type="submission" date="2022-04" db="EMBL/GenBank/DDBJ databases">
        <authorList>
            <person name="Ye Y.-Q."/>
            <person name="Du Z.-J."/>
        </authorList>
    </citation>
    <scope>NUCLEOTIDE SEQUENCE [LARGE SCALE GENOMIC DNA]</scope>
    <source>
        <strain evidence="7 8">A6E488</strain>
    </source>
</reference>
<keyword evidence="2" id="KW-0238">DNA-binding</keyword>
<dbReference type="InterPro" id="IPR036388">
    <property type="entry name" value="WH-like_DNA-bd_sf"/>
</dbReference>
<feature type="region of interest" description="Disordered" evidence="4">
    <location>
        <begin position="1"/>
        <end position="34"/>
    </location>
</feature>
<dbReference type="Pfam" id="PF01614">
    <property type="entry name" value="IclR_C"/>
    <property type="match status" value="1"/>
</dbReference>
<dbReference type="InterPro" id="IPR050707">
    <property type="entry name" value="HTH_MetabolicPath_Reg"/>
</dbReference>
<accession>A0AAW5QWJ4</accession>
<evidence type="ECO:0000259" key="6">
    <source>
        <dbReference type="PROSITE" id="PS51078"/>
    </source>
</evidence>
<dbReference type="EMBL" id="JALIDZ010000002">
    <property type="protein sequence ID" value="MCT8971367.1"/>
    <property type="molecule type" value="Genomic_DNA"/>
</dbReference>